<feature type="domain" description="Glycosyl transferase family 1" evidence="1">
    <location>
        <begin position="174"/>
        <end position="315"/>
    </location>
</feature>
<dbReference type="Pfam" id="PF00534">
    <property type="entry name" value="Glycos_transf_1"/>
    <property type="match status" value="1"/>
</dbReference>
<dbReference type="PANTHER" id="PTHR12526:SF595">
    <property type="entry name" value="BLL5217 PROTEIN"/>
    <property type="match status" value="1"/>
</dbReference>
<evidence type="ECO:0000313" key="3">
    <source>
        <dbReference type="EMBL" id="TWR25898.1"/>
    </source>
</evidence>
<dbReference type="Pfam" id="PF13439">
    <property type="entry name" value="Glyco_transf_4"/>
    <property type="match status" value="1"/>
</dbReference>
<dbReference type="GO" id="GO:0016757">
    <property type="term" value="F:glycosyltransferase activity"/>
    <property type="evidence" value="ECO:0007669"/>
    <property type="project" value="InterPro"/>
</dbReference>
<dbReference type="Gene3D" id="3.40.50.2000">
    <property type="entry name" value="Glycogen Phosphorylase B"/>
    <property type="match status" value="2"/>
</dbReference>
<gene>
    <name evidence="3" type="ORF">FPZ43_16595</name>
</gene>
<comment type="caution">
    <text evidence="3">The sequence shown here is derived from an EMBL/GenBank/DDBJ whole genome shotgun (WGS) entry which is preliminary data.</text>
</comment>
<proteinExistence type="predicted"/>
<dbReference type="SUPFAM" id="SSF53756">
    <property type="entry name" value="UDP-Glycosyltransferase/glycogen phosphorylase"/>
    <property type="match status" value="1"/>
</dbReference>
<evidence type="ECO:0000259" key="2">
    <source>
        <dbReference type="Pfam" id="PF13439"/>
    </source>
</evidence>
<dbReference type="Proteomes" id="UP000320042">
    <property type="component" value="Unassembled WGS sequence"/>
</dbReference>
<protein>
    <submittedName>
        <fullName evidence="3">Glycosyltransferase family 4 protein</fullName>
    </submittedName>
</protein>
<keyword evidence="4" id="KW-1185">Reference proteome</keyword>
<dbReference type="EMBL" id="VOEJ01000008">
    <property type="protein sequence ID" value="TWR25898.1"/>
    <property type="molecule type" value="Genomic_DNA"/>
</dbReference>
<keyword evidence="3" id="KW-0808">Transferase</keyword>
<accession>A0A563U3H4</accession>
<sequence length="340" mass="38049">MKIAVIAKTRLAIAEPFRGGLEAFTHSLCKEYINLGHDITLYAHAESDPALNVKTFYGNEHREDRQYEIYENEEYLSIIRDIDFGNFDVVHNNATHELPVIWGAKASIPVVTTIHTPPTSKLKAAVKLCSGSPNLHFVVPSNSFQKTWQPYLEKGSAVIYNGVDMDKWPLVRASKDYLFWYGRIVHAKGLDIVLDAANEINMPLKFAGSIDDTTYFEEQIKPRMNDGHTYLSHLNQADIHMQMRGAAATVSAVRWEEPFGLTNIEAMCAGVPVAGFNRGAFSELINEDSGIVAAQNNVGALAKAIQAAMQLDSGKVRQYAEKFSLRTMAERYVNYFEKLL</sequence>
<dbReference type="OrthoDB" id="9801573at2"/>
<dbReference type="InterPro" id="IPR028098">
    <property type="entry name" value="Glyco_trans_4-like_N"/>
</dbReference>
<dbReference type="InterPro" id="IPR001296">
    <property type="entry name" value="Glyco_trans_1"/>
</dbReference>
<dbReference type="RefSeq" id="WP_146383056.1">
    <property type="nucleotide sequence ID" value="NZ_VOEJ01000008.1"/>
</dbReference>
<reference evidence="3 4" key="1">
    <citation type="submission" date="2019-07" db="EMBL/GenBank/DDBJ databases">
        <authorList>
            <person name="Kim J."/>
        </authorList>
    </citation>
    <scope>NUCLEOTIDE SEQUENCE [LARGE SCALE GENOMIC DNA]</scope>
    <source>
        <strain evidence="4">dk17</strain>
    </source>
</reference>
<name>A0A563U3H4_9SPHI</name>
<organism evidence="3 4">
    <name type="scientific">Mucilaginibacter pallidiroseus</name>
    <dbReference type="NCBI Taxonomy" id="2599295"/>
    <lineage>
        <taxon>Bacteria</taxon>
        <taxon>Pseudomonadati</taxon>
        <taxon>Bacteroidota</taxon>
        <taxon>Sphingobacteriia</taxon>
        <taxon>Sphingobacteriales</taxon>
        <taxon>Sphingobacteriaceae</taxon>
        <taxon>Mucilaginibacter</taxon>
    </lineage>
</organism>
<evidence type="ECO:0000259" key="1">
    <source>
        <dbReference type="Pfam" id="PF00534"/>
    </source>
</evidence>
<dbReference type="AlphaFoldDB" id="A0A563U3H4"/>
<dbReference type="PANTHER" id="PTHR12526">
    <property type="entry name" value="GLYCOSYLTRANSFERASE"/>
    <property type="match status" value="1"/>
</dbReference>
<evidence type="ECO:0000313" key="4">
    <source>
        <dbReference type="Proteomes" id="UP000320042"/>
    </source>
</evidence>
<feature type="domain" description="Glycosyltransferase subfamily 4-like N-terminal" evidence="2">
    <location>
        <begin position="19"/>
        <end position="166"/>
    </location>
</feature>